<dbReference type="Pfam" id="PF03938">
    <property type="entry name" value="OmpH"/>
    <property type="match status" value="1"/>
</dbReference>
<dbReference type="EMBL" id="UINC01001704">
    <property type="protein sequence ID" value="SUZ86897.1"/>
    <property type="molecule type" value="Genomic_DNA"/>
</dbReference>
<dbReference type="InterPro" id="IPR005632">
    <property type="entry name" value="Chaperone_Skp"/>
</dbReference>
<comment type="similarity">
    <text evidence="1">Belongs to the Skp family.</text>
</comment>
<reference evidence="4" key="1">
    <citation type="submission" date="2018-05" db="EMBL/GenBank/DDBJ databases">
        <authorList>
            <person name="Lanie J.A."/>
            <person name="Ng W.-L."/>
            <person name="Kazmierczak K.M."/>
            <person name="Andrzejewski T.M."/>
            <person name="Davidsen T.M."/>
            <person name="Wayne K.J."/>
            <person name="Tettelin H."/>
            <person name="Glass J.I."/>
            <person name="Rusch D."/>
            <person name="Podicherti R."/>
            <person name="Tsui H.-C.T."/>
            <person name="Winkler M.E."/>
        </authorList>
    </citation>
    <scope>NUCLEOTIDE SEQUENCE</scope>
</reference>
<accession>A0A381RAL7</accession>
<dbReference type="PANTHER" id="PTHR35089">
    <property type="entry name" value="CHAPERONE PROTEIN SKP"/>
    <property type="match status" value="1"/>
</dbReference>
<evidence type="ECO:0000256" key="1">
    <source>
        <dbReference type="ARBA" id="ARBA00009091"/>
    </source>
</evidence>
<dbReference type="SUPFAM" id="SSF111384">
    <property type="entry name" value="OmpH-like"/>
    <property type="match status" value="1"/>
</dbReference>
<keyword evidence="3" id="KW-0175">Coiled coil</keyword>
<dbReference type="InterPro" id="IPR024930">
    <property type="entry name" value="Skp_dom_sf"/>
</dbReference>
<name>A0A381RAL7_9ZZZZ</name>
<dbReference type="GO" id="GO:0051082">
    <property type="term" value="F:unfolded protein binding"/>
    <property type="evidence" value="ECO:0007669"/>
    <property type="project" value="InterPro"/>
</dbReference>
<dbReference type="GO" id="GO:0050821">
    <property type="term" value="P:protein stabilization"/>
    <property type="evidence" value="ECO:0007669"/>
    <property type="project" value="TreeGrafter"/>
</dbReference>
<feature type="coiled-coil region" evidence="3">
    <location>
        <begin position="57"/>
        <end position="99"/>
    </location>
</feature>
<evidence type="ECO:0000313" key="4">
    <source>
        <dbReference type="EMBL" id="SUZ86897.1"/>
    </source>
</evidence>
<keyword evidence="2" id="KW-0732">Signal</keyword>
<dbReference type="AlphaFoldDB" id="A0A381RAL7"/>
<dbReference type="SMART" id="SM00935">
    <property type="entry name" value="OmpH"/>
    <property type="match status" value="1"/>
</dbReference>
<evidence type="ECO:0000256" key="3">
    <source>
        <dbReference type="SAM" id="Coils"/>
    </source>
</evidence>
<sequence>MKYIYSILAVFLLSQPVLSQDMSSVKIGVVDIQKLLTESPQAQDMQTAIEEEYAPRVRDIEAKESAFNETREKLQKDNLALSNDERQNTQLQLQRDQRELEFLIKSVQEDQQTSIAIESNKILVEIIQEVNKFGRDNGYDLIINEGRMSQSTILNGGTIYKGASVDITNDIAKVLEKNFQESKSGG</sequence>
<gene>
    <name evidence="4" type="ORF">METZ01_LOCUS39751</name>
</gene>
<dbReference type="PANTHER" id="PTHR35089:SF1">
    <property type="entry name" value="CHAPERONE PROTEIN SKP"/>
    <property type="match status" value="1"/>
</dbReference>
<proteinExistence type="inferred from homology"/>
<organism evidence="4">
    <name type="scientific">marine metagenome</name>
    <dbReference type="NCBI Taxonomy" id="408172"/>
    <lineage>
        <taxon>unclassified sequences</taxon>
        <taxon>metagenomes</taxon>
        <taxon>ecological metagenomes</taxon>
    </lineage>
</organism>
<dbReference type="GO" id="GO:0005829">
    <property type="term" value="C:cytosol"/>
    <property type="evidence" value="ECO:0007669"/>
    <property type="project" value="TreeGrafter"/>
</dbReference>
<dbReference type="Gene3D" id="3.30.910.20">
    <property type="entry name" value="Skp domain"/>
    <property type="match status" value="1"/>
</dbReference>
<evidence type="ECO:0000256" key="2">
    <source>
        <dbReference type="ARBA" id="ARBA00022729"/>
    </source>
</evidence>
<protein>
    <recommendedName>
        <fullName evidence="5">OmpH family outer membrane protein</fullName>
    </recommendedName>
</protein>
<evidence type="ECO:0008006" key="5">
    <source>
        <dbReference type="Google" id="ProtNLM"/>
    </source>
</evidence>